<comment type="caution">
    <text evidence="7">The sequence shown here is derived from an EMBL/GenBank/DDBJ whole genome shotgun (WGS) entry which is preliminary data.</text>
</comment>
<evidence type="ECO:0000256" key="4">
    <source>
        <dbReference type="ARBA" id="ARBA00022496"/>
    </source>
</evidence>
<sequence length="245" mass="26607">MVFSLGIPPIAVADIKGYRDWVAAPRLPADCLDLGSRGEPNLEMLLKLKPDMIIGAYGYGLDEGPFTRIAPLHTVPFYDGTDTPYHQAEAETRKLGAKLGREDEAENLIRQAEVTISDARTKLAGRAGQPLAVVSIFDDRHVRVYGRGSLLQDVLDRLGLINAWTGKTDSWGFSTLGIEELVAVGEVRLVSLDPIPAHIRIRLEQSTLWANLPCVKAGNVTTIPPVWPFGGLAAAARFATLLAQT</sequence>
<evidence type="ECO:0000256" key="1">
    <source>
        <dbReference type="ARBA" id="ARBA00004196"/>
    </source>
</evidence>
<dbReference type="PANTHER" id="PTHR30532:SF1">
    <property type="entry name" value="IRON(3+)-HYDROXAMATE-BINDING PROTEIN FHUD"/>
    <property type="match status" value="1"/>
</dbReference>
<keyword evidence="3" id="KW-0813">Transport</keyword>
<dbReference type="InterPro" id="IPR051313">
    <property type="entry name" value="Bact_iron-sidero_bind"/>
</dbReference>
<dbReference type="EMBL" id="LNTU01000002">
    <property type="protein sequence ID" value="KXF78218.1"/>
    <property type="molecule type" value="Genomic_DNA"/>
</dbReference>
<name>A0A135HYI9_9HYPH</name>
<reference evidence="7 8" key="1">
    <citation type="submission" date="2015-11" db="EMBL/GenBank/DDBJ databases">
        <title>Draft genome sequence of Paramesorhizobium deserti A-3-E, a strain highly resistant to diverse beta-lactam antibiotics.</title>
        <authorList>
            <person name="Lv R."/>
            <person name="Yang X."/>
            <person name="Fang N."/>
            <person name="Guo J."/>
            <person name="Luo X."/>
            <person name="Peng F."/>
            <person name="Yang R."/>
            <person name="Cui Y."/>
            <person name="Fang C."/>
            <person name="Song Y."/>
        </authorList>
    </citation>
    <scope>NUCLEOTIDE SEQUENCE [LARGE SCALE GENOMIC DNA]</scope>
    <source>
        <strain evidence="7 8">A-3-E</strain>
    </source>
</reference>
<comment type="similarity">
    <text evidence="2">Belongs to the bacterial solute-binding protein 8 family.</text>
</comment>
<keyword evidence="8" id="KW-1185">Reference proteome</keyword>
<evidence type="ECO:0000256" key="3">
    <source>
        <dbReference type="ARBA" id="ARBA00022448"/>
    </source>
</evidence>
<evidence type="ECO:0000256" key="2">
    <source>
        <dbReference type="ARBA" id="ARBA00008814"/>
    </source>
</evidence>
<keyword evidence="5" id="KW-0732">Signal</keyword>
<evidence type="ECO:0000259" key="6">
    <source>
        <dbReference type="PROSITE" id="PS50983"/>
    </source>
</evidence>
<dbReference type="AlphaFoldDB" id="A0A135HYI9"/>
<organism evidence="7 8">
    <name type="scientific">Paramesorhizobium deserti</name>
    <dbReference type="NCBI Taxonomy" id="1494590"/>
    <lineage>
        <taxon>Bacteria</taxon>
        <taxon>Pseudomonadati</taxon>
        <taxon>Pseudomonadota</taxon>
        <taxon>Alphaproteobacteria</taxon>
        <taxon>Hyphomicrobiales</taxon>
        <taxon>Phyllobacteriaceae</taxon>
        <taxon>Paramesorhizobium</taxon>
    </lineage>
</organism>
<dbReference type="Proteomes" id="UP000070107">
    <property type="component" value="Unassembled WGS sequence"/>
</dbReference>
<dbReference type="GO" id="GO:0030288">
    <property type="term" value="C:outer membrane-bounded periplasmic space"/>
    <property type="evidence" value="ECO:0007669"/>
    <property type="project" value="TreeGrafter"/>
</dbReference>
<gene>
    <name evidence="7" type="ORF">ATN84_23365</name>
</gene>
<feature type="domain" description="Fe/B12 periplasmic-binding" evidence="6">
    <location>
        <begin position="1"/>
        <end position="245"/>
    </location>
</feature>
<dbReference type="Pfam" id="PF01497">
    <property type="entry name" value="Peripla_BP_2"/>
    <property type="match status" value="1"/>
</dbReference>
<protein>
    <submittedName>
        <fullName evidence="7">ABC transporter substrate-binding protein</fullName>
    </submittedName>
</protein>
<keyword evidence="4" id="KW-0410">Iron transport</keyword>
<proteinExistence type="inferred from homology"/>
<dbReference type="SUPFAM" id="SSF53807">
    <property type="entry name" value="Helical backbone' metal receptor"/>
    <property type="match status" value="1"/>
</dbReference>
<dbReference type="PROSITE" id="PS50983">
    <property type="entry name" value="FE_B12_PBP"/>
    <property type="match status" value="1"/>
</dbReference>
<comment type="subcellular location">
    <subcellularLocation>
        <location evidence="1">Cell envelope</location>
    </subcellularLocation>
</comment>
<keyword evidence="4" id="KW-0408">Iron</keyword>
<evidence type="ECO:0000313" key="8">
    <source>
        <dbReference type="Proteomes" id="UP000070107"/>
    </source>
</evidence>
<evidence type="ECO:0000256" key="5">
    <source>
        <dbReference type="ARBA" id="ARBA00022729"/>
    </source>
</evidence>
<accession>A0A135HYI9</accession>
<dbReference type="CDD" id="cd01146">
    <property type="entry name" value="FhuD"/>
    <property type="match status" value="1"/>
</dbReference>
<dbReference type="GO" id="GO:1901678">
    <property type="term" value="P:iron coordination entity transport"/>
    <property type="evidence" value="ECO:0007669"/>
    <property type="project" value="UniProtKB-ARBA"/>
</dbReference>
<evidence type="ECO:0000313" key="7">
    <source>
        <dbReference type="EMBL" id="KXF78218.1"/>
    </source>
</evidence>
<keyword evidence="4" id="KW-0406">Ion transport</keyword>
<dbReference type="PANTHER" id="PTHR30532">
    <property type="entry name" value="IRON III DICITRATE-BINDING PERIPLASMIC PROTEIN"/>
    <property type="match status" value="1"/>
</dbReference>
<dbReference type="Gene3D" id="3.40.50.1980">
    <property type="entry name" value="Nitrogenase molybdenum iron protein domain"/>
    <property type="match status" value="2"/>
</dbReference>
<dbReference type="PRINTS" id="PR01715">
    <property type="entry name" value="FERRIBNDNGPP"/>
</dbReference>
<dbReference type="InterPro" id="IPR002491">
    <property type="entry name" value="ABC_transptr_periplasmic_BD"/>
</dbReference>
<dbReference type="STRING" id="1494590.ATN84_23365"/>